<organism evidence="2 3">
    <name type="scientific">Paenibacillus ginsengarvi</name>
    <dbReference type="NCBI Taxonomy" id="400777"/>
    <lineage>
        <taxon>Bacteria</taxon>
        <taxon>Bacillati</taxon>
        <taxon>Bacillota</taxon>
        <taxon>Bacilli</taxon>
        <taxon>Bacillales</taxon>
        <taxon>Paenibacillaceae</taxon>
        <taxon>Paenibacillus</taxon>
    </lineage>
</organism>
<dbReference type="Gene3D" id="3.90.1200.10">
    <property type="match status" value="1"/>
</dbReference>
<dbReference type="Pfam" id="PF01636">
    <property type="entry name" value="APH"/>
    <property type="match status" value="1"/>
</dbReference>
<sequence length="282" mass="32765">MNEKLLEAKLELAKTEMGLFPYQTVEIITTGCEKDVVILDQKTVISFYRDGLLLAPYRVRQELVRRLGNAGAALPECLYRSPTHDFVVETYVPGNRITPEYVKEHPEHAKQIGRAVGRVLSQLHMVSRQGLDLQTGFVQDVRDDMEEGIKLLKTRLSKYEMSQVIDFLNRYYEISASVQTCVVHGDFHSDNMVWDEMNGRLGVIDWSEAGIEDPALDFMYTCYYPESFRHAVFEEYGSKDSSLYDRSQLYDRIYGLYDMVETLQNNPRKPDFQKGYSRFFER</sequence>
<comment type="caution">
    <text evidence="2">The sequence shown here is derived from an EMBL/GenBank/DDBJ whole genome shotgun (WGS) entry which is preliminary data.</text>
</comment>
<dbReference type="OrthoDB" id="3806873at2"/>
<dbReference type="PANTHER" id="PTHR21310">
    <property type="entry name" value="AMINOGLYCOSIDE PHOSPHOTRANSFERASE-RELATED-RELATED"/>
    <property type="match status" value="1"/>
</dbReference>
<gene>
    <name evidence="2" type="ORF">D7M11_03750</name>
</gene>
<protein>
    <recommendedName>
        <fullName evidence="1">Aminoglycoside phosphotransferase domain-containing protein</fullName>
    </recommendedName>
</protein>
<dbReference type="Proteomes" id="UP000282311">
    <property type="component" value="Unassembled WGS sequence"/>
</dbReference>
<evidence type="ECO:0000259" key="1">
    <source>
        <dbReference type="Pfam" id="PF01636"/>
    </source>
</evidence>
<dbReference type="RefSeq" id="WP_120745827.1">
    <property type="nucleotide sequence ID" value="NZ_RBAH01000002.1"/>
</dbReference>
<dbReference type="InterPro" id="IPR002575">
    <property type="entry name" value="Aminoglycoside_PTrfase"/>
</dbReference>
<accession>A0A3B0CKC4</accession>
<evidence type="ECO:0000313" key="2">
    <source>
        <dbReference type="EMBL" id="RKN86135.1"/>
    </source>
</evidence>
<evidence type="ECO:0000313" key="3">
    <source>
        <dbReference type="Proteomes" id="UP000282311"/>
    </source>
</evidence>
<dbReference type="SUPFAM" id="SSF56112">
    <property type="entry name" value="Protein kinase-like (PK-like)"/>
    <property type="match status" value="1"/>
</dbReference>
<proteinExistence type="predicted"/>
<name>A0A3B0CKC4_9BACL</name>
<dbReference type="InterPro" id="IPR011009">
    <property type="entry name" value="Kinase-like_dom_sf"/>
</dbReference>
<reference evidence="2 3" key="1">
    <citation type="journal article" date="2007" name="Int. J. Syst. Evol. Microbiol.">
        <title>Paenibacillus ginsengarvi sp. nov., isolated from soil from ginseng cultivation.</title>
        <authorList>
            <person name="Yoon M.H."/>
            <person name="Ten L.N."/>
            <person name="Im W.T."/>
        </authorList>
    </citation>
    <scope>NUCLEOTIDE SEQUENCE [LARGE SCALE GENOMIC DNA]</scope>
    <source>
        <strain evidence="2 3">KCTC 13059</strain>
    </source>
</reference>
<feature type="domain" description="Aminoglycoside phosphotransferase" evidence="1">
    <location>
        <begin position="31"/>
        <end position="246"/>
    </location>
</feature>
<dbReference type="InterPro" id="IPR051678">
    <property type="entry name" value="AGP_Transferase"/>
</dbReference>
<dbReference type="EMBL" id="RBAH01000002">
    <property type="protein sequence ID" value="RKN86135.1"/>
    <property type="molecule type" value="Genomic_DNA"/>
</dbReference>
<dbReference type="AlphaFoldDB" id="A0A3B0CKC4"/>
<keyword evidence="3" id="KW-1185">Reference proteome</keyword>